<dbReference type="Gene3D" id="1.10.1410.10">
    <property type="match status" value="2"/>
</dbReference>
<organism evidence="6 7">
    <name type="scientific">[Myrmecia] bisecta</name>
    <dbReference type="NCBI Taxonomy" id="41462"/>
    <lineage>
        <taxon>Eukaryota</taxon>
        <taxon>Viridiplantae</taxon>
        <taxon>Chlorophyta</taxon>
        <taxon>core chlorophytes</taxon>
        <taxon>Trebouxiophyceae</taxon>
        <taxon>Trebouxiales</taxon>
        <taxon>Trebouxiaceae</taxon>
        <taxon>Myrmecia</taxon>
    </lineage>
</organism>
<dbReference type="GO" id="GO:0043634">
    <property type="term" value="P:polyadenylation-dependent ncRNA catabolic process"/>
    <property type="evidence" value="ECO:0007669"/>
    <property type="project" value="TreeGrafter"/>
</dbReference>
<evidence type="ECO:0000256" key="1">
    <source>
        <dbReference type="ARBA" id="ARBA00022723"/>
    </source>
</evidence>
<accession>A0AAW1Q249</accession>
<dbReference type="Pfam" id="PF22600">
    <property type="entry name" value="MTPAP-like_central"/>
    <property type="match status" value="1"/>
</dbReference>
<dbReference type="GO" id="GO:0031499">
    <property type="term" value="C:TRAMP complex"/>
    <property type="evidence" value="ECO:0007669"/>
    <property type="project" value="TreeGrafter"/>
</dbReference>
<dbReference type="GO" id="GO:0046872">
    <property type="term" value="F:metal ion binding"/>
    <property type="evidence" value="ECO:0007669"/>
    <property type="project" value="UniProtKB-KW"/>
</dbReference>
<dbReference type="Pfam" id="PF03828">
    <property type="entry name" value="PAP_assoc"/>
    <property type="match status" value="1"/>
</dbReference>
<feature type="domain" description="Poly(A) RNA polymerase mitochondrial-like central palm" evidence="5">
    <location>
        <begin position="793"/>
        <end position="929"/>
    </location>
</feature>
<dbReference type="InterPro" id="IPR043519">
    <property type="entry name" value="NT_sf"/>
</dbReference>
<evidence type="ECO:0000256" key="2">
    <source>
        <dbReference type="ARBA" id="ARBA00022842"/>
    </source>
</evidence>
<keyword evidence="1" id="KW-0479">Metal-binding</keyword>
<dbReference type="CDD" id="cd05402">
    <property type="entry name" value="NT_PAP_TUTase"/>
    <property type="match status" value="1"/>
</dbReference>
<dbReference type="SUPFAM" id="SSF81301">
    <property type="entry name" value="Nucleotidyltransferase"/>
    <property type="match status" value="1"/>
</dbReference>
<dbReference type="GO" id="GO:0005730">
    <property type="term" value="C:nucleolus"/>
    <property type="evidence" value="ECO:0007669"/>
    <property type="project" value="TreeGrafter"/>
</dbReference>
<dbReference type="PANTHER" id="PTHR23092:SF15">
    <property type="entry name" value="INACTIVE NON-CANONICAL POLY(A) RNA POLYMERASE PROTEIN TRF4-2-RELATED"/>
    <property type="match status" value="1"/>
</dbReference>
<feature type="compositionally biased region" description="Polar residues" evidence="3">
    <location>
        <begin position="50"/>
        <end position="62"/>
    </location>
</feature>
<evidence type="ECO:0008006" key="8">
    <source>
        <dbReference type="Google" id="ProtNLM"/>
    </source>
</evidence>
<evidence type="ECO:0000313" key="6">
    <source>
        <dbReference type="EMBL" id="KAK9815811.1"/>
    </source>
</evidence>
<evidence type="ECO:0000313" key="7">
    <source>
        <dbReference type="Proteomes" id="UP001489004"/>
    </source>
</evidence>
<protein>
    <recommendedName>
        <fullName evidence="8">Polymerase nucleotidyl transferase domain-containing protein</fullName>
    </recommendedName>
</protein>
<feature type="region of interest" description="Disordered" evidence="3">
    <location>
        <begin position="994"/>
        <end position="1072"/>
    </location>
</feature>
<dbReference type="EMBL" id="JALJOR010000006">
    <property type="protein sequence ID" value="KAK9815811.1"/>
    <property type="molecule type" value="Genomic_DNA"/>
</dbReference>
<keyword evidence="7" id="KW-1185">Reference proteome</keyword>
<dbReference type="GO" id="GO:0031123">
    <property type="term" value="P:RNA 3'-end processing"/>
    <property type="evidence" value="ECO:0007669"/>
    <property type="project" value="TreeGrafter"/>
</dbReference>
<evidence type="ECO:0000259" key="4">
    <source>
        <dbReference type="Pfam" id="PF03828"/>
    </source>
</evidence>
<dbReference type="Gene3D" id="3.30.460.10">
    <property type="entry name" value="Beta Polymerase, domain 2"/>
    <property type="match status" value="1"/>
</dbReference>
<name>A0AAW1Q249_9CHLO</name>
<evidence type="ECO:0000259" key="5">
    <source>
        <dbReference type="Pfam" id="PF22600"/>
    </source>
</evidence>
<dbReference type="InterPro" id="IPR002058">
    <property type="entry name" value="PAP_assoc"/>
</dbReference>
<feature type="region of interest" description="Disordered" evidence="3">
    <location>
        <begin position="50"/>
        <end position="72"/>
    </location>
</feature>
<evidence type="ECO:0000256" key="3">
    <source>
        <dbReference type="SAM" id="MobiDB-lite"/>
    </source>
</evidence>
<dbReference type="GO" id="GO:1990817">
    <property type="term" value="F:poly(A) RNA polymerase activity"/>
    <property type="evidence" value="ECO:0007669"/>
    <property type="project" value="InterPro"/>
</dbReference>
<dbReference type="GO" id="GO:0003729">
    <property type="term" value="F:mRNA binding"/>
    <property type="evidence" value="ECO:0007669"/>
    <property type="project" value="TreeGrafter"/>
</dbReference>
<comment type="caution">
    <text evidence="6">The sequence shown here is derived from an EMBL/GenBank/DDBJ whole genome shotgun (WGS) entry which is preliminary data.</text>
</comment>
<reference evidence="6 7" key="1">
    <citation type="journal article" date="2024" name="Nat. Commun.">
        <title>Phylogenomics reveals the evolutionary origins of lichenization in chlorophyte algae.</title>
        <authorList>
            <person name="Puginier C."/>
            <person name="Libourel C."/>
            <person name="Otte J."/>
            <person name="Skaloud P."/>
            <person name="Haon M."/>
            <person name="Grisel S."/>
            <person name="Petersen M."/>
            <person name="Berrin J.G."/>
            <person name="Delaux P.M."/>
            <person name="Dal Grande F."/>
            <person name="Keller J."/>
        </authorList>
    </citation>
    <scope>NUCLEOTIDE SEQUENCE [LARGE SCALE GENOMIC DNA]</scope>
    <source>
        <strain evidence="6 7">SAG 2043</strain>
    </source>
</reference>
<sequence length="1324" mass="141068">MPKKRRRGELQVSGNVPDFIDGSCSQEEADGAQEDDLVFGNVLLFEDSDPGNTLDLQQSEPQENAAPQALPPLESLDFPAGVAAPLQMDHRVLVLFSLGGVLGQIERNARGIKRKRDPTLRPGIERLRELLPAFRLGIYTGCTLPNAQRHINTVTSLMQQSSSASPPPNPLFEVVLTRDHCLKAPEAISSGPDGHRWDVIKPLGLHTSRLDRVILVEDGSTKAAPDEHANLLRIPTWEVTTENGHIPICRLVHCLLTSPLAAAPTADVRQHTAAIAAAISDPQPMGAAAADVGAIEADLQLLILAAFQALGGVGGFSKTELNDVVRMQYADLQHLLYGEKGTCRQTVDSLVRQGRLQERSQNRIALAPNVDLPSDEALQAALAAARQLPPLLRRTKSGHPLFTPEGQGGATSGAAFALMQKERPYLSSLFGSKNKRLKRLVQQLVEDGRLKAAAMPPDTPAHMQKYRAAVPVAAEELDAAVLLLSVFQELAPMAGVSTAEMNEYIKLRFDAVRQVLFGEKSSCGWVAELLIKEGRFLHRGSSRVVLGPNAEVPDMQCLDVALQSLRQLTPEQAKLAIKLSTKLSTAQTARPSTAVALPELSLVATAKCVVLTMVHRLQGSGDSVTAGAASARIHLEYSNLSVHFGAKNKRLRSHVQVLCQDGRLQQDSGLAPDTPPSMLKYRCVKPPTDEEIQTAIELLSEAAIKFKAAVAGFAPPSAPQAGVAAQMQQAAAAELLQQQQRAQQAHQAQQQQALSGLVAQAALLEQQLQQVYKRDRLAAQQLRVAGAEGMSGLHREIADFAHHAAPTQEEQALLRQGLQAVRAAAQSIWPHAQVQAFGSQATGLALPGSDLDIVVLGVAANLARPAAGFTKGQRSELMQLLEALLDEMVRRKLVKKNPKIIEAKVPIIKCELDIGVGIPVDIALGASNGAAAVAFILEQVQALPPLRALTLVIKALLKEHALNEVFSGGLSSYSVVNMAIAHLLLEARKPSPPAFQAAQRAKPASPAGAAGTAAPPALGTSPDGSFPRGKSPAGGSAQGPAVVDISGKAPMSPAQQAQQAQRGGRGTGSMGRSQDLGELLWSFLDRFGRTFRYTQDAVSVQKGGLTAKLRAWKHPGQSWLLAVEDPQDAGRDIGAGSYNIQAVQQQFACAALALKQGPIDTEEHAWAEVQADSQHRSVGAPAAPSMLGAIIDVEVALGRTEAARRARKHAEAQSAARRPQRRFGARGVKLRKKKGVSVAVGGAGHAAHADPPATKAKAKAKKTRKLLNRAAHQVEKGAPYCPPPRQCLRSPASKGWIAPCPLPPILCCRPTPSKLSNPTAYSLV</sequence>
<keyword evidence="2" id="KW-0460">Magnesium</keyword>
<proteinExistence type="predicted"/>
<feature type="region of interest" description="Disordered" evidence="3">
    <location>
        <begin position="1206"/>
        <end position="1226"/>
    </location>
</feature>
<dbReference type="Proteomes" id="UP001489004">
    <property type="component" value="Unassembled WGS sequence"/>
</dbReference>
<feature type="compositionally biased region" description="Low complexity" evidence="3">
    <location>
        <begin position="997"/>
        <end position="1019"/>
    </location>
</feature>
<feature type="domain" description="PAP-associated" evidence="4">
    <location>
        <begin position="1075"/>
        <end position="1129"/>
    </location>
</feature>
<feature type="region of interest" description="Disordered" evidence="3">
    <location>
        <begin position="1"/>
        <end position="31"/>
    </location>
</feature>
<dbReference type="PANTHER" id="PTHR23092">
    <property type="entry name" value="POLY(A) RNA POLYMERASE"/>
    <property type="match status" value="1"/>
</dbReference>
<dbReference type="SUPFAM" id="SSF81631">
    <property type="entry name" value="PAP/OAS1 substrate-binding domain"/>
    <property type="match status" value="1"/>
</dbReference>
<dbReference type="InterPro" id="IPR045862">
    <property type="entry name" value="Trf4-like"/>
</dbReference>
<dbReference type="InterPro" id="IPR054708">
    <property type="entry name" value="MTPAP-like_central"/>
</dbReference>
<gene>
    <name evidence="6" type="ORF">WJX72_010035</name>
</gene>